<evidence type="ECO:0000313" key="2">
    <source>
        <dbReference type="Proteomes" id="UP001244011"/>
    </source>
</evidence>
<sequence>MVPSFFKWAMDAPTIERFFLAVADGSPLPVVIYNYPAAVAGIDLDSDVLIRLARHPNIVGTKFTCGSVGKLARVAEATSPVSEAFASESSSGSRPGYFAFSGVADFIAPAVEVGSSGAIVGAANVFPRACVNVYRLAVQGRREEAMRAQLQLARADWELTKRAIPGFKAILEEWCGYGGVPRGPMPALGEEARAQLFGDIRWMMELEEGLEDFGVKDTN</sequence>
<proteinExistence type="predicted"/>
<dbReference type="Proteomes" id="UP001244011">
    <property type="component" value="Unassembled WGS sequence"/>
</dbReference>
<accession>A0AAJ0FDB8</accession>
<dbReference type="Pfam" id="PF00701">
    <property type="entry name" value="DHDPS"/>
    <property type="match status" value="1"/>
</dbReference>
<evidence type="ECO:0008006" key="3">
    <source>
        <dbReference type="Google" id="ProtNLM"/>
    </source>
</evidence>
<protein>
    <recommendedName>
        <fullName evidence="3">Dihydrodipicolinate synthase</fullName>
    </recommendedName>
</protein>
<dbReference type="Gene3D" id="3.20.20.70">
    <property type="entry name" value="Aldolase class I"/>
    <property type="match status" value="1"/>
</dbReference>
<dbReference type="PANTHER" id="PTHR12128">
    <property type="entry name" value="DIHYDRODIPICOLINATE SYNTHASE"/>
    <property type="match status" value="1"/>
</dbReference>
<dbReference type="AlphaFoldDB" id="A0AAJ0FDB8"/>
<keyword evidence="2" id="KW-1185">Reference proteome</keyword>
<dbReference type="SUPFAM" id="SSF51569">
    <property type="entry name" value="Aldolase"/>
    <property type="match status" value="1"/>
</dbReference>
<gene>
    <name evidence="1" type="ORF">QBC33DRAFT_550815</name>
</gene>
<dbReference type="RefSeq" id="XP_060279275.1">
    <property type="nucleotide sequence ID" value="XM_060429118.1"/>
</dbReference>
<dbReference type="PANTHER" id="PTHR12128:SF24">
    <property type="entry name" value="DIHYDRODIPICOLINATE SYNTHETASE FAMILY PROTEIN (AFU_ORTHOLOGUE AFUA_3G11920)"/>
    <property type="match status" value="1"/>
</dbReference>
<dbReference type="GO" id="GO:0008840">
    <property type="term" value="F:4-hydroxy-tetrahydrodipicolinate synthase activity"/>
    <property type="evidence" value="ECO:0007669"/>
    <property type="project" value="TreeGrafter"/>
</dbReference>
<dbReference type="InterPro" id="IPR002220">
    <property type="entry name" value="DapA-like"/>
</dbReference>
<dbReference type="EMBL" id="MU839031">
    <property type="protein sequence ID" value="KAK1763062.1"/>
    <property type="molecule type" value="Genomic_DNA"/>
</dbReference>
<dbReference type="GeneID" id="85312305"/>
<dbReference type="InterPro" id="IPR013785">
    <property type="entry name" value="Aldolase_TIM"/>
</dbReference>
<name>A0AAJ0FDB8_9PEZI</name>
<dbReference type="CDD" id="cd00408">
    <property type="entry name" value="DHDPS-like"/>
    <property type="match status" value="1"/>
</dbReference>
<comment type="caution">
    <text evidence="1">The sequence shown here is derived from an EMBL/GenBank/DDBJ whole genome shotgun (WGS) entry which is preliminary data.</text>
</comment>
<evidence type="ECO:0000313" key="1">
    <source>
        <dbReference type="EMBL" id="KAK1763062.1"/>
    </source>
</evidence>
<dbReference type="SMART" id="SM01130">
    <property type="entry name" value="DHDPS"/>
    <property type="match status" value="1"/>
</dbReference>
<reference evidence="1" key="1">
    <citation type="submission" date="2023-06" db="EMBL/GenBank/DDBJ databases">
        <title>Genome-scale phylogeny and comparative genomics of the fungal order Sordariales.</title>
        <authorList>
            <consortium name="Lawrence Berkeley National Laboratory"/>
            <person name="Hensen N."/>
            <person name="Bonometti L."/>
            <person name="Westerberg I."/>
            <person name="Brannstrom I.O."/>
            <person name="Guillou S."/>
            <person name="Cros-Aarteil S."/>
            <person name="Calhoun S."/>
            <person name="Haridas S."/>
            <person name="Kuo A."/>
            <person name="Mondo S."/>
            <person name="Pangilinan J."/>
            <person name="Riley R."/>
            <person name="Labutti K."/>
            <person name="Andreopoulos B."/>
            <person name="Lipzen A."/>
            <person name="Chen C."/>
            <person name="Yanf M."/>
            <person name="Daum C."/>
            <person name="Ng V."/>
            <person name="Clum A."/>
            <person name="Steindorff A."/>
            <person name="Ohm R."/>
            <person name="Martin F."/>
            <person name="Silar P."/>
            <person name="Natvig D."/>
            <person name="Lalanne C."/>
            <person name="Gautier V."/>
            <person name="Ament-Velasquez S.L."/>
            <person name="Kruys A."/>
            <person name="Hutchinson M.I."/>
            <person name="Powell A.J."/>
            <person name="Barry K."/>
            <person name="Miller A.N."/>
            <person name="Grigoriev I.V."/>
            <person name="Debuchy R."/>
            <person name="Gladieux P."/>
            <person name="Thoren M.H."/>
            <person name="Johannesson H."/>
        </authorList>
    </citation>
    <scope>NUCLEOTIDE SEQUENCE</scope>
    <source>
        <strain evidence="1">8032-3</strain>
    </source>
</reference>
<organism evidence="1 2">
    <name type="scientific">Phialemonium atrogriseum</name>
    <dbReference type="NCBI Taxonomy" id="1093897"/>
    <lineage>
        <taxon>Eukaryota</taxon>
        <taxon>Fungi</taxon>
        <taxon>Dikarya</taxon>
        <taxon>Ascomycota</taxon>
        <taxon>Pezizomycotina</taxon>
        <taxon>Sordariomycetes</taxon>
        <taxon>Sordariomycetidae</taxon>
        <taxon>Cephalothecales</taxon>
        <taxon>Cephalothecaceae</taxon>
        <taxon>Phialemonium</taxon>
    </lineage>
</organism>